<comment type="caution">
    <text evidence="9">The sequence shown here is derived from an EMBL/GenBank/DDBJ whole genome shotgun (WGS) entry which is preliminary data.</text>
</comment>
<reference evidence="9" key="1">
    <citation type="journal article" date="2014" name="Front. Microbiol.">
        <title>High frequency of phylogenetically diverse reductive dehalogenase-homologous genes in deep subseafloor sedimentary metagenomes.</title>
        <authorList>
            <person name="Kawai M."/>
            <person name="Futagami T."/>
            <person name="Toyoda A."/>
            <person name="Takaki Y."/>
            <person name="Nishi S."/>
            <person name="Hori S."/>
            <person name="Arai W."/>
            <person name="Tsubouchi T."/>
            <person name="Morono Y."/>
            <person name="Uchiyama I."/>
            <person name="Ito T."/>
            <person name="Fujiyama A."/>
            <person name="Inagaki F."/>
            <person name="Takami H."/>
        </authorList>
    </citation>
    <scope>NUCLEOTIDE SEQUENCE</scope>
    <source>
        <strain evidence="9">Expedition CK06-06</strain>
    </source>
</reference>
<feature type="non-terminal residue" evidence="9">
    <location>
        <position position="1"/>
    </location>
</feature>
<dbReference type="EMBL" id="BARW01004274">
    <property type="protein sequence ID" value="GAI61411.1"/>
    <property type="molecule type" value="Genomic_DNA"/>
</dbReference>
<comment type="subcellular location">
    <subcellularLocation>
        <location evidence="1">Cell inner membrane</location>
        <topology evidence="1">Multi-pass membrane protein</topology>
    </subcellularLocation>
</comment>
<feature type="transmembrane region" description="Helical" evidence="7">
    <location>
        <begin position="199"/>
        <end position="225"/>
    </location>
</feature>
<feature type="transmembrane region" description="Helical" evidence="7">
    <location>
        <begin position="12"/>
        <end position="35"/>
    </location>
</feature>
<keyword evidence="2" id="KW-1003">Cell membrane</keyword>
<evidence type="ECO:0000313" key="9">
    <source>
        <dbReference type="EMBL" id="GAI61411.1"/>
    </source>
</evidence>
<protein>
    <recommendedName>
        <fullName evidence="8">TRAP C4-dicarboxylate transport system permease DctM subunit domain-containing protein</fullName>
    </recommendedName>
</protein>
<evidence type="ECO:0000256" key="4">
    <source>
        <dbReference type="ARBA" id="ARBA00022692"/>
    </source>
</evidence>
<dbReference type="GO" id="GO:0005886">
    <property type="term" value="C:plasma membrane"/>
    <property type="evidence" value="ECO:0007669"/>
    <property type="project" value="UniProtKB-SubCell"/>
</dbReference>
<feature type="transmembrane region" description="Helical" evidence="7">
    <location>
        <begin position="83"/>
        <end position="102"/>
    </location>
</feature>
<dbReference type="GO" id="GO:0022857">
    <property type="term" value="F:transmembrane transporter activity"/>
    <property type="evidence" value="ECO:0007669"/>
    <property type="project" value="TreeGrafter"/>
</dbReference>
<organism evidence="9">
    <name type="scientific">marine sediment metagenome</name>
    <dbReference type="NCBI Taxonomy" id="412755"/>
    <lineage>
        <taxon>unclassified sequences</taxon>
        <taxon>metagenomes</taxon>
        <taxon>ecological metagenomes</taxon>
    </lineage>
</organism>
<keyword evidence="6 7" id="KW-0472">Membrane</keyword>
<evidence type="ECO:0000256" key="6">
    <source>
        <dbReference type="ARBA" id="ARBA00023136"/>
    </source>
</evidence>
<keyword evidence="4 7" id="KW-0812">Transmembrane</keyword>
<dbReference type="Pfam" id="PF06808">
    <property type="entry name" value="DctM"/>
    <property type="match status" value="1"/>
</dbReference>
<evidence type="ECO:0000256" key="1">
    <source>
        <dbReference type="ARBA" id="ARBA00004429"/>
    </source>
</evidence>
<feature type="transmembrane region" description="Helical" evidence="7">
    <location>
        <begin position="56"/>
        <end position="77"/>
    </location>
</feature>
<dbReference type="AlphaFoldDB" id="X1R2V4"/>
<feature type="transmembrane region" description="Helical" evidence="7">
    <location>
        <begin position="156"/>
        <end position="187"/>
    </location>
</feature>
<sequence length="239" mass="25410">LGVVAQISITKLFLAGFGAGFLIAFVLIIICYFKAAKDNVPRSEKIASINEIGRAIWKAKYVLGAPIIILGGIYGGIFTPTEAGAVGALYTIIIGVFFTRSLNIKIIIDSVLKTAELSAGILFIMANATLFSWLMASGEVPQKVSAFLMTISSEKWVTLILINILLLLVGTIIDGIAAVTIFVPVLLPIAQQLGMDLTHFGIIVVVNLVIGFLTPPLGVNLYVAVSTSGLSFEELKVVV</sequence>
<feature type="domain" description="TRAP C4-dicarboxylate transport system permease DctM subunit" evidence="8">
    <location>
        <begin position="3"/>
        <end position="235"/>
    </location>
</feature>
<proteinExistence type="predicted"/>
<evidence type="ECO:0000259" key="8">
    <source>
        <dbReference type="Pfam" id="PF06808"/>
    </source>
</evidence>
<keyword evidence="5 7" id="KW-1133">Transmembrane helix</keyword>
<evidence type="ECO:0000256" key="3">
    <source>
        <dbReference type="ARBA" id="ARBA00022519"/>
    </source>
</evidence>
<evidence type="ECO:0000256" key="2">
    <source>
        <dbReference type="ARBA" id="ARBA00022475"/>
    </source>
</evidence>
<name>X1R2V4_9ZZZZ</name>
<dbReference type="InterPro" id="IPR010656">
    <property type="entry name" value="DctM"/>
</dbReference>
<dbReference type="InterPro" id="IPR004681">
    <property type="entry name" value="TRAP_DctM"/>
</dbReference>
<keyword evidence="3" id="KW-0997">Cell inner membrane</keyword>
<gene>
    <name evidence="9" type="ORF">S12H4_10147</name>
</gene>
<feature type="transmembrane region" description="Helical" evidence="7">
    <location>
        <begin position="114"/>
        <end position="136"/>
    </location>
</feature>
<evidence type="ECO:0000256" key="5">
    <source>
        <dbReference type="ARBA" id="ARBA00022989"/>
    </source>
</evidence>
<accession>X1R2V4</accession>
<evidence type="ECO:0000256" key="7">
    <source>
        <dbReference type="SAM" id="Phobius"/>
    </source>
</evidence>
<dbReference type="PANTHER" id="PTHR33362">
    <property type="entry name" value="SIALIC ACID TRAP TRANSPORTER PERMEASE PROTEIN SIAT-RELATED"/>
    <property type="match status" value="1"/>
</dbReference>